<evidence type="ECO:0000313" key="1">
    <source>
        <dbReference type="EMBL" id="KAF7267003.1"/>
    </source>
</evidence>
<keyword evidence="2" id="KW-1185">Reference proteome</keyword>
<dbReference type="OrthoDB" id="6782687at2759"/>
<accession>A0A834HT50</accession>
<dbReference type="EMBL" id="JAACXV010014476">
    <property type="protein sequence ID" value="KAF7267003.1"/>
    <property type="molecule type" value="Genomic_DNA"/>
</dbReference>
<dbReference type="InterPro" id="IPR036047">
    <property type="entry name" value="F-box-like_dom_sf"/>
</dbReference>
<evidence type="ECO:0000313" key="2">
    <source>
        <dbReference type="Proteomes" id="UP000625711"/>
    </source>
</evidence>
<protein>
    <recommendedName>
        <fullName evidence="3">F-box domain-containing protein</fullName>
    </recommendedName>
</protein>
<proteinExistence type="predicted"/>
<gene>
    <name evidence="1" type="ORF">GWI33_019709</name>
</gene>
<name>A0A834HT50_RHYFE</name>
<reference evidence="1" key="1">
    <citation type="submission" date="2020-08" db="EMBL/GenBank/DDBJ databases">
        <title>Genome sequencing and assembly of the red palm weevil Rhynchophorus ferrugineus.</title>
        <authorList>
            <person name="Dias G.B."/>
            <person name="Bergman C.M."/>
            <person name="Manee M."/>
        </authorList>
    </citation>
    <scope>NUCLEOTIDE SEQUENCE</scope>
    <source>
        <strain evidence="1">AA-2017</strain>
        <tissue evidence="1">Whole larva</tissue>
    </source>
</reference>
<sequence>MYKFFSFSLASVAAIPQLPTELWCYILRVLDLDTLLAIWRSSSYIDYIIRGDSILRQKIEEALKQESHRNFQVLTEPRSAIQITRERPNVIFSSNCRKICIKKSSGVVKQAAPAKKNYTKKSNNMSKRFVPYRL</sequence>
<dbReference type="SUPFAM" id="SSF81383">
    <property type="entry name" value="F-box domain"/>
    <property type="match status" value="1"/>
</dbReference>
<dbReference type="AlphaFoldDB" id="A0A834HT50"/>
<evidence type="ECO:0008006" key="3">
    <source>
        <dbReference type="Google" id="ProtNLM"/>
    </source>
</evidence>
<organism evidence="1 2">
    <name type="scientific">Rhynchophorus ferrugineus</name>
    <name type="common">Red palm weevil</name>
    <name type="synonym">Curculio ferrugineus</name>
    <dbReference type="NCBI Taxonomy" id="354439"/>
    <lineage>
        <taxon>Eukaryota</taxon>
        <taxon>Metazoa</taxon>
        <taxon>Ecdysozoa</taxon>
        <taxon>Arthropoda</taxon>
        <taxon>Hexapoda</taxon>
        <taxon>Insecta</taxon>
        <taxon>Pterygota</taxon>
        <taxon>Neoptera</taxon>
        <taxon>Endopterygota</taxon>
        <taxon>Coleoptera</taxon>
        <taxon>Polyphaga</taxon>
        <taxon>Cucujiformia</taxon>
        <taxon>Curculionidae</taxon>
        <taxon>Dryophthorinae</taxon>
        <taxon>Rhynchophorus</taxon>
    </lineage>
</organism>
<dbReference type="Proteomes" id="UP000625711">
    <property type="component" value="Unassembled WGS sequence"/>
</dbReference>
<comment type="caution">
    <text evidence="1">The sequence shown here is derived from an EMBL/GenBank/DDBJ whole genome shotgun (WGS) entry which is preliminary data.</text>
</comment>
<dbReference type="Gene3D" id="1.20.1280.50">
    <property type="match status" value="1"/>
</dbReference>